<sequence length="124" mass="13550">MWTHGHFYWNELMTRDPDTVRAFYEATVGWRFAEHNLTDGSLYWVAFAGDTPVAGVFAMSGPDFEGVPDNWMPYLAVDDVEARLEAAVAAGATVIRPAFTVPAVGRFAILRQPGGGAIGWMTPA</sequence>
<gene>
    <name evidence="2" type="ORF">BV133_1741</name>
    <name evidence="3" type="ORF">BVIRIDIS_23830</name>
</gene>
<reference evidence="3" key="2">
    <citation type="submission" date="2015-11" db="EMBL/GenBank/DDBJ databases">
        <authorList>
            <person name="Zhang Y."/>
            <person name="Guo Z."/>
        </authorList>
    </citation>
    <scope>NUCLEOTIDE SEQUENCE</scope>
    <source>
        <strain evidence="3">1</strain>
    </source>
</reference>
<dbReference type="Pfam" id="PF18029">
    <property type="entry name" value="Glyoxalase_6"/>
    <property type="match status" value="1"/>
</dbReference>
<dbReference type="AlphaFoldDB" id="A0A0H5BE14"/>
<evidence type="ECO:0000259" key="1">
    <source>
        <dbReference type="PROSITE" id="PS51819"/>
    </source>
</evidence>
<dbReference type="Proteomes" id="UP000065734">
    <property type="component" value="Chromosome I"/>
</dbReference>
<dbReference type="CDD" id="cd07247">
    <property type="entry name" value="SgaA_N_like"/>
    <property type="match status" value="1"/>
</dbReference>
<dbReference type="EMBL" id="AP014854">
    <property type="protein sequence ID" value="BAR99334.1"/>
    <property type="molecule type" value="Genomic_DNA"/>
</dbReference>
<dbReference type="PANTHER" id="PTHR33993">
    <property type="entry name" value="GLYOXALASE-RELATED"/>
    <property type="match status" value="1"/>
</dbReference>
<name>A0A0H5BE14_BLAVI</name>
<feature type="domain" description="VOC" evidence="1">
    <location>
        <begin position="6"/>
        <end position="123"/>
    </location>
</feature>
<dbReference type="InterPro" id="IPR052164">
    <property type="entry name" value="Anthracycline_SecMetBiosynth"/>
</dbReference>
<accession>A0A0H5BE14</accession>
<dbReference type="KEGG" id="bvr:BVIR_2939"/>
<dbReference type="EMBL" id="LN907867">
    <property type="protein sequence ID" value="CUU43364.1"/>
    <property type="molecule type" value="Genomic_DNA"/>
</dbReference>
<dbReference type="Gene3D" id="3.10.180.10">
    <property type="entry name" value="2,3-Dihydroxybiphenyl 1,2-Dioxygenase, domain 1"/>
    <property type="match status" value="1"/>
</dbReference>
<dbReference type="OrthoDB" id="9792323at2"/>
<evidence type="ECO:0000313" key="2">
    <source>
        <dbReference type="EMBL" id="BAR99334.1"/>
    </source>
</evidence>
<dbReference type="PROSITE" id="PS51819">
    <property type="entry name" value="VOC"/>
    <property type="match status" value="1"/>
</dbReference>
<dbReference type="SUPFAM" id="SSF54593">
    <property type="entry name" value="Glyoxalase/Bleomycin resistance protein/Dihydroxybiphenyl dioxygenase"/>
    <property type="match status" value="1"/>
</dbReference>
<dbReference type="InterPro" id="IPR041581">
    <property type="entry name" value="Glyoxalase_6"/>
</dbReference>
<dbReference type="STRING" id="1079.BVIR_2939"/>
<dbReference type="InterPro" id="IPR029068">
    <property type="entry name" value="Glyas_Bleomycin-R_OHBP_Dase"/>
</dbReference>
<evidence type="ECO:0000313" key="4">
    <source>
        <dbReference type="Proteomes" id="UP000065734"/>
    </source>
</evidence>
<reference evidence="4" key="3">
    <citation type="journal article" date="2016" name="Genome Announc.">
        <title>Revised genome sequence of the purple photosynthetic bacterium Blastochloris viridis.</title>
        <authorList>
            <person name="Liu L.N."/>
            <person name="Faulkner M."/>
            <person name="Liu X."/>
            <person name="Huang F."/>
            <person name="Darby A.C."/>
            <person name="Hall N."/>
        </authorList>
    </citation>
    <scope>NUCLEOTIDE SEQUENCE [LARGE SCALE GENOMIC DNA]</scope>
    <source>
        <strain evidence="4">ATCC 19567 / DSM 133 / F</strain>
    </source>
</reference>
<proteinExistence type="predicted"/>
<protein>
    <submittedName>
        <fullName evidence="3">27 kDa antigen Cfp30B</fullName>
    </submittedName>
    <submittedName>
        <fullName evidence="2">Putative hydroxylase</fullName>
    </submittedName>
</protein>
<dbReference type="InterPro" id="IPR037523">
    <property type="entry name" value="VOC_core"/>
</dbReference>
<dbReference type="PANTHER" id="PTHR33993:SF14">
    <property type="entry name" value="GB|AAF24581.1"/>
    <property type="match status" value="1"/>
</dbReference>
<evidence type="ECO:0000313" key="3">
    <source>
        <dbReference type="EMBL" id="CUU43364.1"/>
    </source>
</evidence>
<organism evidence="3 4">
    <name type="scientific">Blastochloris viridis</name>
    <name type="common">Rhodopseudomonas viridis</name>
    <dbReference type="NCBI Taxonomy" id="1079"/>
    <lineage>
        <taxon>Bacteria</taxon>
        <taxon>Pseudomonadati</taxon>
        <taxon>Pseudomonadota</taxon>
        <taxon>Alphaproteobacteria</taxon>
        <taxon>Hyphomicrobiales</taxon>
        <taxon>Blastochloridaceae</taxon>
        <taxon>Blastochloris</taxon>
    </lineage>
</organism>
<reference evidence="2" key="1">
    <citation type="journal article" date="2015" name="Genome Announc.">
        <title>Complete Genome Sequence of the Bacteriochlorophyll b-Producing Photosynthetic Bacterium Blastochloris viridis.</title>
        <authorList>
            <person name="Tsukatani Y."/>
            <person name="Hirose Y."/>
            <person name="Harada J."/>
            <person name="Misawa N."/>
            <person name="Mori K."/>
            <person name="Inoue K."/>
            <person name="Tamiaki H."/>
        </authorList>
    </citation>
    <scope>NUCLEOTIDE SEQUENCE [LARGE SCALE GENOMIC DNA]</scope>
    <source>
        <strain evidence="2">DSM 133</strain>
    </source>
</reference>
<keyword evidence="4" id="KW-1185">Reference proteome</keyword>